<dbReference type="STRING" id="1117943.SFHH103_00195"/>
<dbReference type="PANTHER" id="PTHR39323">
    <property type="entry name" value="BLR1149 PROTEIN"/>
    <property type="match status" value="1"/>
</dbReference>
<proteinExistence type="predicted"/>
<organism evidence="2 3">
    <name type="scientific">Sinorhizobium fredii (strain HH103)</name>
    <dbReference type="NCBI Taxonomy" id="1117943"/>
    <lineage>
        <taxon>Bacteria</taxon>
        <taxon>Pseudomonadati</taxon>
        <taxon>Pseudomonadota</taxon>
        <taxon>Alphaproteobacteria</taxon>
        <taxon>Hyphomicrobiales</taxon>
        <taxon>Rhizobiaceae</taxon>
        <taxon>Sinorhizobium/Ensifer group</taxon>
        <taxon>Sinorhizobium</taxon>
    </lineage>
</organism>
<dbReference type="HOGENOM" id="CLU_075478_2_0_5"/>
<dbReference type="PANTHER" id="PTHR39323:SF1">
    <property type="entry name" value="BLR1149 PROTEIN"/>
    <property type="match status" value="1"/>
</dbReference>
<dbReference type="EMBL" id="HE616890">
    <property type="protein sequence ID" value="CCE94699.1"/>
    <property type="molecule type" value="Genomic_DNA"/>
</dbReference>
<dbReference type="GO" id="GO:0016787">
    <property type="term" value="F:hydrolase activity"/>
    <property type="evidence" value="ECO:0007669"/>
    <property type="project" value="InterPro"/>
</dbReference>
<dbReference type="AlphaFoldDB" id="G9AAR9"/>
<dbReference type="SUPFAM" id="SSF56300">
    <property type="entry name" value="Metallo-dependent phosphatases"/>
    <property type="match status" value="1"/>
</dbReference>
<protein>
    <submittedName>
        <fullName evidence="2">K06953</fullName>
    </submittedName>
</protein>
<evidence type="ECO:0000313" key="3">
    <source>
        <dbReference type="Proteomes" id="UP000007735"/>
    </source>
</evidence>
<accession>G9AAR9</accession>
<sequence>MGSPRADLPPCGGQARGGCRAGRVAPENIRVTMHRLIHATSATATSAFFQAHTTVNGVAAICDALGGLFLPETRTLVVSDLHLEKGSAFARRGMMLPPYDTLATLRILEAIVARHDPATVISLGDNFHDRRGSAAMPETFRQMIALMARGRDWIWINGNHDPDGAPSLPGASMDELRHAGLVFRHEPSMADGLGEIAGHLHPSATVRRRERSIRRACFATDGKRLLMPAFGVTTGGLDLRHRAMSGLFERERLVAHMLGRDRIYSVRFANLLG</sequence>
<dbReference type="Pfam" id="PF00149">
    <property type="entry name" value="Metallophos"/>
    <property type="match status" value="1"/>
</dbReference>
<dbReference type="Gene3D" id="3.60.21.10">
    <property type="match status" value="1"/>
</dbReference>
<reference evidence="2 3" key="1">
    <citation type="journal article" date="2012" name="J. Bacteriol.">
        <title>Genome sequence of the soybean symbiont Sinorhizobium fredii HH103.</title>
        <authorList>
            <person name="Weidner S."/>
            <person name="Becker A."/>
            <person name="Bonilla I."/>
            <person name="Jaenicke S."/>
            <person name="Lloret J."/>
            <person name="Margaret I."/>
            <person name="Puhler A."/>
            <person name="Ruiz-Sainz J.E."/>
            <person name="Schneiker-Bekel S."/>
            <person name="Szczepanowski R."/>
            <person name="Vinardell J.M."/>
            <person name="Zehner S."/>
            <person name="Gottfert M."/>
        </authorList>
    </citation>
    <scope>NUCLEOTIDE SEQUENCE [LARGE SCALE GENOMIC DNA]</scope>
    <source>
        <strain evidence="2 3">HH103</strain>
    </source>
</reference>
<dbReference type="Proteomes" id="UP000007735">
    <property type="component" value="Chromosome"/>
</dbReference>
<name>G9AAR9_SINF1</name>
<dbReference type="InterPro" id="IPR029052">
    <property type="entry name" value="Metallo-depent_PP-like"/>
</dbReference>
<evidence type="ECO:0000259" key="1">
    <source>
        <dbReference type="Pfam" id="PF00149"/>
    </source>
</evidence>
<dbReference type="NCBIfam" id="TIGR04123">
    <property type="entry name" value="P_estr_lig_assc"/>
    <property type="match status" value="1"/>
</dbReference>
<dbReference type="KEGG" id="sfh:SFHH103_00195"/>
<dbReference type="InterPro" id="IPR004843">
    <property type="entry name" value="Calcineurin-like_PHP"/>
</dbReference>
<dbReference type="InterPro" id="IPR026336">
    <property type="entry name" value="PdeM-like"/>
</dbReference>
<dbReference type="PATRIC" id="fig|380.5.peg.209"/>
<dbReference type="eggNOG" id="COG1407">
    <property type="taxonomic scope" value="Bacteria"/>
</dbReference>
<gene>
    <name evidence="2" type="ordered locus">SFHH103_00195</name>
</gene>
<evidence type="ECO:0000313" key="2">
    <source>
        <dbReference type="EMBL" id="CCE94699.1"/>
    </source>
</evidence>
<feature type="domain" description="Calcineurin-like phosphoesterase" evidence="1">
    <location>
        <begin position="74"/>
        <end position="190"/>
    </location>
</feature>